<gene>
    <name evidence="2" type="ORF">ACFQ3F_00520</name>
</gene>
<dbReference type="Proteomes" id="UP001597229">
    <property type="component" value="Unassembled WGS sequence"/>
</dbReference>
<keyword evidence="1" id="KW-0472">Membrane</keyword>
<accession>A0ABW3VUC4</accession>
<organism evidence="2 3">
    <name type="scientific">Nocardioides ginsengisoli</name>
    <dbReference type="NCBI Taxonomy" id="363868"/>
    <lineage>
        <taxon>Bacteria</taxon>
        <taxon>Bacillati</taxon>
        <taxon>Actinomycetota</taxon>
        <taxon>Actinomycetes</taxon>
        <taxon>Propionibacteriales</taxon>
        <taxon>Nocardioidaceae</taxon>
        <taxon>Nocardioides</taxon>
    </lineage>
</organism>
<name>A0ABW3VUC4_9ACTN</name>
<protein>
    <submittedName>
        <fullName evidence="2">DUF3352 domain-containing protein</fullName>
    </submittedName>
</protein>
<proteinExistence type="predicted"/>
<keyword evidence="1" id="KW-1133">Transmembrane helix</keyword>
<comment type="caution">
    <text evidence="2">The sequence shown here is derived from an EMBL/GenBank/DDBJ whole genome shotgun (WGS) entry which is preliminary data.</text>
</comment>
<evidence type="ECO:0000313" key="2">
    <source>
        <dbReference type="EMBL" id="MFD1246259.1"/>
    </source>
</evidence>
<dbReference type="EMBL" id="JBHTLX010000002">
    <property type="protein sequence ID" value="MFD1246259.1"/>
    <property type="molecule type" value="Genomic_DNA"/>
</dbReference>
<reference evidence="3" key="1">
    <citation type="journal article" date="2019" name="Int. J. Syst. Evol. Microbiol.">
        <title>The Global Catalogue of Microorganisms (GCM) 10K type strain sequencing project: providing services to taxonomists for standard genome sequencing and annotation.</title>
        <authorList>
            <consortium name="The Broad Institute Genomics Platform"/>
            <consortium name="The Broad Institute Genome Sequencing Center for Infectious Disease"/>
            <person name="Wu L."/>
            <person name="Ma J."/>
        </authorList>
    </citation>
    <scope>NUCLEOTIDE SEQUENCE [LARGE SCALE GENOMIC DNA]</scope>
    <source>
        <strain evidence="3">CCUG 52478</strain>
    </source>
</reference>
<keyword evidence="3" id="KW-1185">Reference proteome</keyword>
<feature type="transmembrane region" description="Helical" evidence="1">
    <location>
        <begin position="17"/>
        <end position="38"/>
    </location>
</feature>
<evidence type="ECO:0000256" key="1">
    <source>
        <dbReference type="SAM" id="Phobius"/>
    </source>
</evidence>
<evidence type="ECO:0000313" key="3">
    <source>
        <dbReference type="Proteomes" id="UP001597229"/>
    </source>
</evidence>
<dbReference type="RefSeq" id="WP_367921284.1">
    <property type="nucleotide sequence ID" value="NZ_BAABAC010000041.1"/>
</dbReference>
<sequence length="591" mass="62514">MSTPDPVTAVPRKRRRVAAIAAGSLGIVAVVGGGAWAWQQWMGQGPQAAEVLPGDTLAYVGLDLDPPGGQKLAAYDTLRRFPSLEKQLGIGSQDDLRRAVIDKVSDDSGCDIGLDDIEPWAGDRAALAVVPQGKPEAVVVVQASDTGKAERGLDDIIAKCDGDLGYATGDGWVVLARNEKVAQRVVADGRKRSLSDDTDFQELTGAAGDPGVITLYAAPEAGKAALKAIGDDPFLLFFLPSMFSWTDPLGGFTGFLATVPSSLAEGEPSGEMEAMPQQTPEEKALFARMEKYDQLTPAEQAQLDKDWEAYFNKQTDGGPALDDDSFDLEVPKELRRRLEAFSGIGGVARFDDGNLELEVIGDPMLASPTDRYDGDDALDVLADLPDDVAAAFGGRFAEGWAERSLGEGFFGGETSPKEMAKSLEKATGLTLADLETLGGDRFAIVAGPGLADTFTGHGDQVPVAIRIAGDADAIEKALDKLRAALGTKDAAHVISRKVDGGIVIGADQDFVDEVAEPAKRLGDSDRFRGAVPDAKGATTITYVDFDAGDWLKRITAGDLKASDVAPLATAGLAMTREGDRERMVLRVAFDR</sequence>
<keyword evidence="1" id="KW-0812">Transmembrane</keyword>